<gene>
    <name evidence="2" type="ORF">SAMN04489713_105342</name>
</gene>
<dbReference type="Pfam" id="PF08241">
    <property type="entry name" value="Methyltransf_11"/>
    <property type="match status" value="1"/>
</dbReference>
<reference evidence="2 3" key="1">
    <citation type="submission" date="2016-10" db="EMBL/GenBank/DDBJ databases">
        <authorList>
            <person name="de Groot N.N."/>
        </authorList>
    </citation>
    <scope>NUCLEOTIDE SEQUENCE [LARGE SCALE GENOMIC DNA]</scope>
    <source>
        <strain evidence="2 3">DSM 43067</strain>
    </source>
</reference>
<proteinExistence type="predicted"/>
<dbReference type="EMBL" id="FOVH01000005">
    <property type="protein sequence ID" value="SFO38072.1"/>
    <property type="molecule type" value="Genomic_DNA"/>
</dbReference>
<dbReference type="InterPro" id="IPR013216">
    <property type="entry name" value="Methyltransf_11"/>
</dbReference>
<dbReference type="GO" id="GO:0008757">
    <property type="term" value="F:S-adenosylmethionine-dependent methyltransferase activity"/>
    <property type="evidence" value="ECO:0007669"/>
    <property type="project" value="InterPro"/>
</dbReference>
<dbReference type="eggNOG" id="COG2226">
    <property type="taxonomic scope" value="Bacteria"/>
</dbReference>
<dbReference type="AlphaFoldDB" id="A0A1I5GQ21"/>
<accession>A0A1I5GQ21</accession>
<dbReference type="SUPFAM" id="SSF53335">
    <property type="entry name" value="S-adenosyl-L-methionine-dependent methyltransferases"/>
    <property type="match status" value="1"/>
</dbReference>
<evidence type="ECO:0000259" key="1">
    <source>
        <dbReference type="Pfam" id="PF08241"/>
    </source>
</evidence>
<dbReference type="GO" id="GO:0032259">
    <property type="term" value="P:methylation"/>
    <property type="evidence" value="ECO:0007669"/>
    <property type="project" value="UniProtKB-KW"/>
</dbReference>
<dbReference type="STRING" id="1993.SAMN04489713_105342"/>
<dbReference type="Gene3D" id="3.40.50.150">
    <property type="entry name" value="Vaccinia Virus protein VP39"/>
    <property type="match status" value="1"/>
</dbReference>
<protein>
    <submittedName>
        <fullName evidence="2">Methyltransferase domain-containing protein</fullName>
    </submittedName>
</protein>
<dbReference type="PANTHER" id="PTHR43861">
    <property type="entry name" value="TRANS-ACONITATE 2-METHYLTRANSFERASE-RELATED"/>
    <property type="match status" value="1"/>
</dbReference>
<keyword evidence="2" id="KW-0489">Methyltransferase</keyword>
<sequence length="255" mass="27774">MAKPVEATAVTITSTAQQLAFLAEHLPAPPARVLDAGCGRGELAAALQDRGYEVTGIDSDPHEVAAAQDNAAPVIEADITRYRDRPFDAVLFSLSLHHVDRLDAAVARAKALLKPDGLLIADEFAWERADRTTAAWFYDIAALISSAGLPGWRGPAEPADQPLQHWTRRHRDGDPSHTGAAMTDAIATQFDLTESARVPYLHRYLGGWLPDDATGRRWFAVLRDIEQRRVADGTLTPVGLRLVARPSETTPRPAH</sequence>
<dbReference type="InParanoid" id="A0A1I5GQ21"/>
<keyword evidence="3" id="KW-1185">Reference proteome</keyword>
<dbReference type="CDD" id="cd02440">
    <property type="entry name" value="AdoMet_MTases"/>
    <property type="match status" value="1"/>
</dbReference>
<keyword evidence="2" id="KW-0808">Transferase</keyword>
<dbReference type="InterPro" id="IPR029063">
    <property type="entry name" value="SAM-dependent_MTases_sf"/>
</dbReference>
<name>A0A1I5GQ21_9ACTN</name>
<organism evidence="2 3">
    <name type="scientific">Actinomadura madurae</name>
    <dbReference type="NCBI Taxonomy" id="1993"/>
    <lineage>
        <taxon>Bacteria</taxon>
        <taxon>Bacillati</taxon>
        <taxon>Actinomycetota</taxon>
        <taxon>Actinomycetes</taxon>
        <taxon>Streptosporangiales</taxon>
        <taxon>Thermomonosporaceae</taxon>
        <taxon>Actinomadura</taxon>
    </lineage>
</organism>
<dbReference type="Proteomes" id="UP000183413">
    <property type="component" value="Unassembled WGS sequence"/>
</dbReference>
<feature type="domain" description="Methyltransferase type 11" evidence="1">
    <location>
        <begin position="34"/>
        <end position="120"/>
    </location>
</feature>
<evidence type="ECO:0000313" key="3">
    <source>
        <dbReference type="Proteomes" id="UP000183413"/>
    </source>
</evidence>
<evidence type="ECO:0000313" key="2">
    <source>
        <dbReference type="EMBL" id="SFO38072.1"/>
    </source>
</evidence>